<reference evidence="2 3" key="1">
    <citation type="journal article" date="2011" name="Nat. Biotechnol.">
        <title>Comparative genomic analysis of the thermophilic biomass-degrading fungi Myceliophthora thermophila and Thielavia terrestris.</title>
        <authorList>
            <person name="Berka R.M."/>
            <person name="Grigoriev I.V."/>
            <person name="Otillar R."/>
            <person name="Salamov A."/>
            <person name="Grimwood J."/>
            <person name="Reid I."/>
            <person name="Ishmael N."/>
            <person name="John T."/>
            <person name="Darmond C."/>
            <person name="Moisan M.-C."/>
            <person name="Henrissat B."/>
            <person name="Coutinho P.M."/>
            <person name="Lombard V."/>
            <person name="Natvig D.O."/>
            <person name="Lindquist E."/>
            <person name="Schmutz J."/>
            <person name="Lucas S."/>
            <person name="Harris P."/>
            <person name="Powlowski J."/>
            <person name="Bellemare A."/>
            <person name="Taylor D."/>
            <person name="Butler G."/>
            <person name="de Vries R.P."/>
            <person name="Allijn I.E."/>
            <person name="van den Brink J."/>
            <person name="Ushinsky S."/>
            <person name="Storms R."/>
            <person name="Powell A.J."/>
            <person name="Paulsen I.T."/>
            <person name="Elbourne L.D.H."/>
            <person name="Baker S.E."/>
            <person name="Magnuson J."/>
            <person name="LaBoissiere S."/>
            <person name="Clutterbuck A.J."/>
            <person name="Martinez D."/>
            <person name="Wogulis M."/>
            <person name="de Leon A.L."/>
            <person name="Rey M.W."/>
            <person name="Tsang A."/>
        </authorList>
    </citation>
    <scope>NUCLEOTIDE SEQUENCE [LARGE SCALE GENOMIC DNA]</scope>
    <source>
        <strain evidence="3">ATCC 38088 / NRRL 8126</strain>
    </source>
</reference>
<dbReference type="HOGENOM" id="CLU_924968_0_0_1"/>
<gene>
    <name evidence="2" type="ORF">THITE_2092156</name>
</gene>
<feature type="compositionally biased region" description="Low complexity" evidence="1">
    <location>
        <begin position="21"/>
        <end position="37"/>
    </location>
</feature>
<name>G2RCR0_THETT</name>
<evidence type="ECO:0000313" key="3">
    <source>
        <dbReference type="Proteomes" id="UP000008181"/>
    </source>
</evidence>
<evidence type="ECO:0000256" key="1">
    <source>
        <dbReference type="SAM" id="MobiDB-lite"/>
    </source>
</evidence>
<dbReference type="AlphaFoldDB" id="G2RCR0"/>
<feature type="region of interest" description="Disordered" evidence="1">
    <location>
        <begin position="115"/>
        <end position="244"/>
    </location>
</feature>
<organism evidence="2 3">
    <name type="scientific">Thermothielavioides terrestris (strain ATCC 38088 / NRRL 8126)</name>
    <name type="common">Thielavia terrestris</name>
    <dbReference type="NCBI Taxonomy" id="578455"/>
    <lineage>
        <taxon>Eukaryota</taxon>
        <taxon>Fungi</taxon>
        <taxon>Dikarya</taxon>
        <taxon>Ascomycota</taxon>
        <taxon>Pezizomycotina</taxon>
        <taxon>Sordariomycetes</taxon>
        <taxon>Sordariomycetidae</taxon>
        <taxon>Sordariales</taxon>
        <taxon>Chaetomiaceae</taxon>
        <taxon>Thermothielavioides</taxon>
        <taxon>Thermothielavioides terrestris</taxon>
    </lineage>
</organism>
<feature type="region of interest" description="Disordered" evidence="1">
    <location>
        <begin position="1"/>
        <end position="39"/>
    </location>
</feature>
<dbReference type="RefSeq" id="XP_003656992.1">
    <property type="nucleotide sequence ID" value="XM_003656944.1"/>
</dbReference>
<feature type="compositionally biased region" description="Acidic residues" evidence="1">
    <location>
        <begin position="266"/>
        <end position="277"/>
    </location>
</feature>
<feature type="compositionally biased region" description="Low complexity" evidence="1">
    <location>
        <begin position="161"/>
        <end position="183"/>
    </location>
</feature>
<dbReference type="Proteomes" id="UP000008181">
    <property type="component" value="Chromosome 5"/>
</dbReference>
<keyword evidence="3" id="KW-1185">Reference proteome</keyword>
<dbReference type="GeneID" id="11522458"/>
<feature type="region of interest" description="Disordered" evidence="1">
    <location>
        <begin position="259"/>
        <end position="284"/>
    </location>
</feature>
<dbReference type="EMBL" id="CP003013">
    <property type="protein sequence ID" value="AEO70656.1"/>
    <property type="molecule type" value="Genomic_DNA"/>
</dbReference>
<evidence type="ECO:0000313" key="2">
    <source>
        <dbReference type="EMBL" id="AEO70656.1"/>
    </source>
</evidence>
<sequence length="301" mass="31457">MVLHQPVSPDLRQAKPALATGRARSASPPRSSPLAGLTGLPWSNITRRLQVSACRRPLSPPPSPSENFHIPNDGYYIVLRKRSRVSPTTTTTTTPSTALPKTPIIMANHAMPRSEDDEFFNAGSSQTRSGYPRRRSHQQRQQPLAYPRHRQLGAEGSSQGRADASSVAATGAAREAATGSGADPYEPAVAATLDASHSGTATGSGSRTGAGSSSSTAGPAAGSTAAGGAAGSSSSSSSSYLTEGNVQRTSAFYEYVRKERDKSEEVEGSAAGEEEEASSASAREEAILRVIEEFKEKRKGG</sequence>
<feature type="compositionally biased region" description="Low complexity" evidence="1">
    <location>
        <begin position="195"/>
        <end position="239"/>
    </location>
</feature>
<protein>
    <submittedName>
        <fullName evidence="2">Uncharacterized protein</fullName>
    </submittedName>
</protein>
<proteinExistence type="predicted"/>
<dbReference type="KEGG" id="ttt:THITE_2092156"/>
<accession>G2RCR0</accession>